<evidence type="ECO:0000259" key="4">
    <source>
        <dbReference type="PROSITE" id="PS51118"/>
    </source>
</evidence>
<comment type="caution">
    <text evidence="5">The sequence shown here is derived from an EMBL/GenBank/DDBJ whole genome shotgun (WGS) entry which is preliminary data.</text>
</comment>
<dbReference type="PATRIC" id="fig|1097667.3.peg.2983"/>
<dbReference type="EMBL" id="AGUD01000240">
    <property type="protein sequence ID" value="EHN10116.1"/>
    <property type="molecule type" value="Genomic_DNA"/>
</dbReference>
<evidence type="ECO:0000313" key="5">
    <source>
        <dbReference type="EMBL" id="EHN10116.1"/>
    </source>
</evidence>
<reference evidence="5 6" key="1">
    <citation type="journal article" date="2013" name="Biodegradation">
        <title>Quantitative proteomic analysis of ibuprofen-degrading Patulibacter sp. strain I11.</title>
        <authorList>
            <person name="Almeida B."/>
            <person name="Kjeldal H."/>
            <person name="Lolas I."/>
            <person name="Knudsen A.D."/>
            <person name="Carvalho G."/>
            <person name="Nielsen K.L."/>
            <person name="Barreto Crespo M.T."/>
            <person name="Stensballe A."/>
            <person name="Nielsen J.L."/>
        </authorList>
    </citation>
    <scope>NUCLEOTIDE SEQUENCE [LARGE SCALE GENOMIC DNA]</scope>
    <source>
        <strain evidence="5 6">I11</strain>
    </source>
</reference>
<proteinExistence type="predicted"/>
<keyword evidence="1" id="KW-0805">Transcription regulation</keyword>
<dbReference type="InterPro" id="IPR002577">
    <property type="entry name" value="HTH_HxlR"/>
</dbReference>
<accession>H0E851</accession>
<dbReference type="GO" id="GO:0003677">
    <property type="term" value="F:DNA binding"/>
    <property type="evidence" value="ECO:0007669"/>
    <property type="project" value="UniProtKB-KW"/>
</dbReference>
<name>H0E851_9ACTN</name>
<dbReference type="AlphaFoldDB" id="H0E851"/>
<keyword evidence="6" id="KW-1185">Reference proteome</keyword>
<keyword evidence="2" id="KW-0238">DNA-binding</keyword>
<organism evidence="5 6">
    <name type="scientific">Patulibacter medicamentivorans</name>
    <dbReference type="NCBI Taxonomy" id="1097667"/>
    <lineage>
        <taxon>Bacteria</taxon>
        <taxon>Bacillati</taxon>
        <taxon>Actinomycetota</taxon>
        <taxon>Thermoleophilia</taxon>
        <taxon>Solirubrobacterales</taxon>
        <taxon>Patulibacteraceae</taxon>
        <taxon>Patulibacter</taxon>
    </lineage>
</organism>
<sequence length="127" mass="13739">MIAGDDEQLDEDRGCCPHYHLAVELIGRRWTGAIVAVLLGEGPQRFSEIAVAVPGLSDRVLSQRMKELEMAGVVARTVSPGPPLRVQYELTAKGRALEPVVDALERWGQRWMAEDVPAAKGPAAPLG</sequence>
<keyword evidence="3" id="KW-0804">Transcription</keyword>
<dbReference type="PANTHER" id="PTHR33204">
    <property type="entry name" value="TRANSCRIPTIONAL REGULATOR, MARR FAMILY"/>
    <property type="match status" value="1"/>
</dbReference>
<dbReference type="InterPro" id="IPR036390">
    <property type="entry name" value="WH_DNA-bd_sf"/>
</dbReference>
<dbReference type="OrthoDB" id="9800966at2"/>
<evidence type="ECO:0000313" key="6">
    <source>
        <dbReference type="Proteomes" id="UP000005143"/>
    </source>
</evidence>
<dbReference type="PROSITE" id="PS51118">
    <property type="entry name" value="HTH_HXLR"/>
    <property type="match status" value="1"/>
</dbReference>
<dbReference type="SUPFAM" id="SSF46785">
    <property type="entry name" value="Winged helix' DNA-binding domain"/>
    <property type="match status" value="1"/>
</dbReference>
<evidence type="ECO:0000256" key="1">
    <source>
        <dbReference type="ARBA" id="ARBA00023015"/>
    </source>
</evidence>
<dbReference type="Gene3D" id="1.10.10.10">
    <property type="entry name" value="Winged helix-like DNA-binding domain superfamily/Winged helix DNA-binding domain"/>
    <property type="match status" value="1"/>
</dbReference>
<dbReference type="PANTHER" id="PTHR33204:SF37">
    <property type="entry name" value="HTH-TYPE TRANSCRIPTIONAL REGULATOR YODB"/>
    <property type="match status" value="1"/>
</dbReference>
<evidence type="ECO:0000256" key="3">
    <source>
        <dbReference type="ARBA" id="ARBA00023163"/>
    </source>
</evidence>
<protein>
    <submittedName>
        <fullName evidence="5">Transcriptional regulator HxlR family</fullName>
    </submittedName>
</protein>
<dbReference type="Pfam" id="PF01638">
    <property type="entry name" value="HxlR"/>
    <property type="match status" value="1"/>
</dbReference>
<dbReference type="RefSeq" id="WP_007576634.1">
    <property type="nucleotide sequence ID" value="NZ_AGUD01000240.1"/>
</dbReference>
<dbReference type="InterPro" id="IPR036388">
    <property type="entry name" value="WH-like_DNA-bd_sf"/>
</dbReference>
<dbReference type="Proteomes" id="UP000005143">
    <property type="component" value="Unassembled WGS sequence"/>
</dbReference>
<gene>
    <name evidence="5" type="ORF">PAI11_30090</name>
</gene>
<feature type="domain" description="HTH hxlR-type" evidence="4">
    <location>
        <begin position="16"/>
        <end position="116"/>
    </location>
</feature>
<evidence type="ECO:0000256" key="2">
    <source>
        <dbReference type="ARBA" id="ARBA00023125"/>
    </source>
</evidence>